<dbReference type="InterPro" id="IPR026466">
    <property type="entry name" value="Fim_isopep_form_D2_dom"/>
</dbReference>
<keyword evidence="10" id="KW-1185">Reference proteome</keyword>
<dbReference type="PROSITE" id="PS50847">
    <property type="entry name" value="GRAM_POS_ANCHORING"/>
    <property type="match status" value="1"/>
</dbReference>
<evidence type="ECO:0000256" key="2">
    <source>
        <dbReference type="ARBA" id="ARBA00022525"/>
    </source>
</evidence>
<feature type="transmembrane region" description="Helical" evidence="6">
    <location>
        <begin position="658"/>
        <end position="681"/>
    </location>
</feature>
<dbReference type="STRING" id="1341695.BBOMB_0905"/>
<evidence type="ECO:0000256" key="5">
    <source>
        <dbReference type="SAM" id="MobiDB-lite"/>
    </source>
</evidence>
<evidence type="ECO:0000256" key="3">
    <source>
        <dbReference type="ARBA" id="ARBA00022729"/>
    </source>
</evidence>
<evidence type="ECO:0000256" key="1">
    <source>
        <dbReference type="ARBA" id="ARBA00022512"/>
    </source>
</evidence>
<feature type="signal peptide" evidence="7">
    <location>
        <begin position="1"/>
        <end position="32"/>
    </location>
</feature>
<keyword evidence="1" id="KW-0134">Cell wall</keyword>
<keyword evidence="2" id="KW-0964">Secreted</keyword>
<dbReference type="InterPro" id="IPR019931">
    <property type="entry name" value="LPXTG_anchor"/>
</dbReference>
<sequence>MMFHGKVRRFVGASVAAASLLALAPMGITANAADAADSDSAPIAVPAAGQSGYNGEIITIKGANAENMKNHTFSVVRIGDYEDAAGKSVAGGDGSASYQLTSVSVGTDQDVLTLANNALAAARDKNDQPDSAYAGNPVGEVAATWLGYDGGSENRDKVSNSGSDADAWGKNGNLRRFVTELAKQKDFLTKLQPVTATTLGDTATFTVAQPGLYVIEDTTEAASKPSNPKQSIPMLVCTGITSAGNNYNQLNGRTLGEIAMKNDDEPGIKKTLDVANSDIEIGGILNYKLSGTVPLTTGFTHYLYTMVDSPVHDGLTYIPDDSGSAATPNTVVKVTWTDADGKSQSKTLVQGTDYLVQAIASTTDNGLSTAHVVFDLSPVICSLQYKASISVTYKMRLNDSAQDGPVQNSAALSYSTDVNHQPATDKAVVNTDGTIASDAQDGANNNSTVSTTTPTDPNQGATTYFRDFNLVKKSKALVDSGAKDQTLVGAEFQVFDGDSKNPMYFRPMTDNGALAVPSSHGSYKKAQHQDGSDKNAVTTLRVADDDAQSAIGLYKGMLKVDGLKDGSTYIVKETKAPAGFSSTFLPIFKVTVHGATASDNNGGFPNDAQSVTTNTGDAWGLVRKNSTPTLTTNAGHTIDNAIVVLNVSSISQLPLTGGAGVILALLVVVVLMVAMGLLLLARRRLNR</sequence>
<gene>
    <name evidence="9" type="ORF">BBOMB_0905</name>
</gene>
<evidence type="ECO:0000256" key="6">
    <source>
        <dbReference type="SAM" id="Phobius"/>
    </source>
</evidence>
<keyword evidence="6" id="KW-0812">Transmembrane</keyword>
<evidence type="ECO:0000256" key="4">
    <source>
        <dbReference type="ARBA" id="ARBA00023088"/>
    </source>
</evidence>
<dbReference type="Gene3D" id="2.60.40.10">
    <property type="entry name" value="Immunoglobulins"/>
    <property type="match status" value="1"/>
</dbReference>
<protein>
    <submittedName>
        <fullName evidence="9">Putative fimbrial subunit FimA</fullName>
    </submittedName>
</protein>
<dbReference type="OrthoDB" id="3240140at2"/>
<accession>A0A080N4M4</accession>
<dbReference type="GO" id="GO:0005975">
    <property type="term" value="P:carbohydrate metabolic process"/>
    <property type="evidence" value="ECO:0007669"/>
    <property type="project" value="UniProtKB-ARBA"/>
</dbReference>
<dbReference type="Pfam" id="PF17802">
    <property type="entry name" value="SpaA"/>
    <property type="match status" value="1"/>
</dbReference>
<dbReference type="NCBIfam" id="TIGR04226">
    <property type="entry name" value="RrgB_K2N_iso_D2"/>
    <property type="match status" value="1"/>
</dbReference>
<evidence type="ECO:0000256" key="7">
    <source>
        <dbReference type="SAM" id="SignalP"/>
    </source>
</evidence>
<dbReference type="eggNOG" id="ENOG5030KR2">
    <property type="taxonomic scope" value="Bacteria"/>
</dbReference>
<dbReference type="Proteomes" id="UP000028730">
    <property type="component" value="Unassembled WGS sequence"/>
</dbReference>
<feature type="chain" id="PRO_5001751440" evidence="7">
    <location>
        <begin position="33"/>
        <end position="687"/>
    </location>
</feature>
<dbReference type="InterPro" id="IPR013783">
    <property type="entry name" value="Ig-like_fold"/>
</dbReference>
<feature type="compositionally biased region" description="Low complexity" evidence="5">
    <location>
        <begin position="444"/>
        <end position="458"/>
    </location>
</feature>
<dbReference type="AlphaFoldDB" id="A0A080N4M4"/>
<dbReference type="NCBIfam" id="TIGR01167">
    <property type="entry name" value="LPXTG_anchor"/>
    <property type="match status" value="1"/>
</dbReference>
<dbReference type="RefSeq" id="WP_044087031.1">
    <property type="nucleotide sequence ID" value="NZ_ATLK01000001.1"/>
</dbReference>
<comment type="caution">
    <text evidence="9">The sequence shown here is derived from an EMBL/GenBank/DDBJ whole genome shotgun (WGS) entry which is preliminary data.</text>
</comment>
<dbReference type="InterPro" id="IPR041033">
    <property type="entry name" value="SpaA_PFL_dom_1"/>
</dbReference>
<keyword evidence="3 7" id="KW-0732">Signal</keyword>
<keyword evidence="4" id="KW-0572">Peptidoglycan-anchor</keyword>
<keyword evidence="6" id="KW-1133">Transmembrane helix</keyword>
<evidence type="ECO:0000259" key="8">
    <source>
        <dbReference type="PROSITE" id="PS50847"/>
    </source>
</evidence>
<evidence type="ECO:0000313" key="10">
    <source>
        <dbReference type="Proteomes" id="UP000028730"/>
    </source>
</evidence>
<name>A0A080N4M4_9BIFI</name>
<feature type="domain" description="Gram-positive cocci surface proteins LPxTG" evidence="8">
    <location>
        <begin position="653"/>
        <end position="687"/>
    </location>
</feature>
<reference evidence="9 10" key="1">
    <citation type="journal article" date="2014" name="Appl. Environ. Microbiol.">
        <title>Genomic encyclopedia of type strains of the genus Bifidobacterium.</title>
        <authorList>
            <person name="Milani C."/>
            <person name="Lugli G.A."/>
            <person name="Duranti S."/>
            <person name="Turroni F."/>
            <person name="Bottacini F."/>
            <person name="Mangifesta M."/>
            <person name="Sanchez B."/>
            <person name="Viappiani A."/>
            <person name="Mancabelli L."/>
            <person name="Taminiau B."/>
            <person name="Delcenserie V."/>
            <person name="Barrangou R."/>
            <person name="Margolles A."/>
            <person name="van Sinderen D."/>
            <person name="Ventura M."/>
        </authorList>
    </citation>
    <scope>NUCLEOTIDE SEQUENCE [LARGE SCALE GENOMIC DNA]</scope>
    <source>
        <strain evidence="9 10">DSM 19703</strain>
    </source>
</reference>
<dbReference type="EMBL" id="ATLK01000001">
    <property type="protein sequence ID" value="KFF31530.1"/>
    <property type="molecule type" value="Genomic_DNA"/>
</dbReference>
<proteinExistence type="predicted"/>
<dbReference type="Gene3D" id="2.60.40.740">
    <property type="match status" value="1"/>
</dbReference>
<keyword evidence="6" id="KW-0472">Membrane</keyword>
<organism evidence="9 10">
    <name type="scientific">Bifidobacterium bombi DSM 19703</name>
    <dbReference type="NCBI Taxonomy" id="1341695"/>
    <lineage>
        <taxon>Bacteria</taxon>
        <taxon>Bacillati</taxon>
        <taxon>Actinomycetota</taxon>
        <taxon>Actinomycetes</taxon>
        <taxon>Bifidobacteriales</taxon>
        <taxon>Bifidobacteriaceae</taxon>
        <taxon>Bifidobacterium</taxon>
    </lineage>
</organism>
<feature type="region of interest" description="Disordered" evidence="5">
    <location>
        <begin position="436"/>
        <end position="461"/>
    </location>
</feature>
<evidence type="ECO:0000313" key="9">
    <source>
        <dbReference type="EMBL" id="KFF31530.1"/>
    </source>
</evidence>